<protein>
    <recommendedName>
        <fullName evidence="1">Amidohydrolase-related domain-containing protein</fullName>
    </recommendedName>
</protein>
<evidence type="ECO:0000313" key="3">
    <source>
        <dbReference type="Proteomes" id="UP001271007"/>
    </source>
</evidence>
<keyword evidence="3" id="KW-1185">Reference proteome</keyword>
<dbReference type="SUPFAM" id="SSF51556">
    <property type="entry name" value="Metallo-dependent hydrolases"/>
    <property type="match status" value="1"/>
</dbReference>
<dbReference type="Pfam" id="PF01979">
    <property type="entry name" value="Amidohydro_1"/>
    <property type="match status" value="1"/>
</dbReference>
<dbReference type="InterPro" id="IPR006680">
    <property type="entry name" value="Amidohydro-rel"/>
</dbReference>
<feature type="domain" description="Amidohydrolase-related" evidence="1">
    <location>
        <begin position="51"/>
        <end position="404"/>
    </location>
</feature>
<gene>
    <name evidence="2" type="ORF">LTR09_007632</name>
</gene>
<accession>A0AAJ0GAW5</accession>
<dbReference type="PANTHER" id="PTHR43135:SF3">
    <property type="entry name" value="ALPHA-D-RIBOSE 1-METHYLPHOSPHONATE 5-TRIPHOSPHATE DIPHOSPHATASE"/>
    <property type="match status" value="1"/>
</dbReference>
<dbReference type="InterPro" id="IPR032466">
    <property type="entry name" value="Metal_Hydrolase"/>
</dbReference>
<dbReference type="SUPFAM" id="SSF51338">
    <property type="entry name" value="Composite domain of metallo-dependent hydrolases"/>
    <property type="match status" value="1"/>
</dbReference>
<dbReference type="Gene3D" id="1.20.58.520">
    <property type="entry name" value="Amidohydrolase"/>
    <property type="match status" value="1"/>
</dbReference>
<dbReference type="Gene3D" id="3.40.50.10910">
    <property type="entry name" value="Amidohydrolase"/>
    <property type="match status" value="1"/>
</dbReference>
<comment type="caution">
    <text evidence="2">The sequence shown here is derived from an EMBL/GenBank/DDBJ whole genome shotgun (WGS) entry which is preliminary data.</text>
</comment>
<dbReference type="PANTHER" id="PTHR43135">
    <property type="entry name" value="ALPHA-D-RIBOSE 1-METHYLPHOSPHONATE 5-TRIPHOSPHATE DIPHOSPHATASE"/>
    <property type="match status" value="1"/>
</dbReference>
<proteinExistence type="predicted"/>
<name>A0AAJ0GAW5_9PEZI</name>
<organism evidence="2 3">
    <name type="scientific">Extremus antarcticus</name>
    <dbReference type="NCBI Taxonomy" id="702011"/>
    <lineage>
        <taxon>Eukaryota</taxon>
        <taxon>Fungi</taxon>
        <taxon>Dikarya</taxon>
        <taxon>Ascomycota</taxon>
        <taxon>Pezizomycotina</taxon>
        <taxon>Dothideomycetes</taxon>
        <taxon>Dothideomycetidae</taxon>
        <taxon>Mycosphaerellales</taxon>
        <taxon>Extremaceae</taxon>
        <taxon>Extremus</taxon>
    </lineage>
</organism>
<dbReference type="InterPro" id="IPR011059">
    <property type="entry name" value="Metal-dep_hydrolase_composite"/>
</dbReference>
<sequence>MASFLLKDVRIFDGETIIEKGSVLVENGRIAKVSSLDIDYDGTTYNKPGHTVIPGLIDVHVHCDGANEVALPQSLRFGVTTVCDMHNEWPNIQTLRKQRDDGDCADLKTTSFAATIDNGWPMPIVLAHNSDEKTLAELATWPKLVTPEDGRKYVQDRLKEGVDYIKLMHESGLVMGADWKKPSIELQKAVIDEAHRNGLMVVAHATCLEDTVEILEAGADGLAHCFIDQLPNERVLAAYKKNNAHCNPTLCAMGSGTEEGKKMQEKFAHDLRVQHLIGQGEQERMCMCMAFAHHAGATFENAFETVRQLKAAGIEILCGSDAARPAVGTGYGLTMHQELSLFVDACGFTPAEALHSATSAPARRFNFSDRGQIKAGLRADLVLVEGNPMADISHTLDLRGVWTAGVLCSAYKDSLQH</sequence>
<reference evidence="2" key="1">
    <citation type="submission" date="2023-04" db="EMBL/GenBank/DDBJ databases">
        <title>Black Yeasts Isolated from many extreme environments.</title>
        <authorList>
            <person name="Coleine C."/>
            <person name="Stajich J.E."/>
            <person name="Selbmann L."/>
        </authorList>
    </citation>
    <scope>NUCLEOTIDE SEQUENCE</scope>
    <source>
        <strain evidence="2">CCFEE 5312</strain>
    </source>
</reference>
<evidence type="ECO:0000313" key="2">
    <source>
        <dbReference type="EMBL" id="KAK3051236.1"/>
    </source>
</evidence>
<dbReference type="GO" id="GO:0016810">
    <property type="term" value="F:hydrolase activity, acting on carbon-nitrogen (but not peptide) bonds"/>
    <property type="evidence" value="ECO:0007669"/>
    <property type="project" value="InterPro"/>
</dbReference>
<dbReference type="EMBL" id="JAWDJX010000027">
    <property type="protein sequence ID" value="KAK3051236.1"/>
    <property type="molecule type" value="Genomic_DNA"/>
</dbReference>
<dbReference type="Gene3D" id="3.30.110.90">
    <property type="entry name" value="Amidohydrolase"/>
    <property type="match status" value="1"/>
</dbReference>
<dbReference type="InterPro" id="IPR051781">
    <property type="entry name" value="Metallo-dep_Hydrolase"/>
</dbReference>
<dbReference type="AlphaFoldDB" id="A0AAJ0GAW5"/>
<dbReference type="Gene3D" id="2.30.40.10">
    <property type="entry name" value="Urease, subunit C, domain 1"/>
    <property type="match status" value="1"/>
</dbReference>
<evidence type="ECO:0000259" key="1">
    <source>
        <dbReference type="Pfam" id="PF01979"/>
    </source>
</evidence>
<dbReference type="Proteomes" id="UP001271007">
    <property type="component" value="Unassembled WGS sequence"/>
</dbReference>